<dbReference type="EMBL" id="BMPZ01000003">
    <property type="protein sequence ID" value="GGI78769.1"/>
    <property type="molecule type" value="Genomic_DNA"/>
</dbReference>
<name>A0A917JQM6_9GAMM</name>
<reference evidence="1" key="1">
    <citation type="journal article" date="2014" name="Int. J. Syst. Evol. Microbiol.">
        <title>Complete genome sequence of Corynebacterium casei LMG S-19264T (=DSM 44701T), isolated from a smear-ripened cheese.</title>
        <authorList>
            <consortium name="US DOE Joint Genome Institute (JGI-PGF)"/>
            <person name="Walter F."/>
            <person name="Albersmeier A."/>
            <person name="Kalinowski J."/>
            <person name="Ruckert C."/>
        </authorList>
    </citation>
    <scope>NUCLEOTIDE SEQUENCE</scope>
    <source>
        <strain evidence="1">JCM 30804</strain>
    </source>
</reference>
<sequence length="373" mass="42019">MEQAANNQLDSVRRGLSKGIVGAVGVGLWGLNSTGLIAGARPEEFLFPVGFIKADSDLCRRFFKDVCNQIDGKSEPGRELTQAAFEKYLQNSVLERCFEPTMQFAIELVKRNLGLNPFYNQPRTDIIAVNTPITYCNSAVNWAFSTKKENDGDEFFINVPNGIQRNAIASIFDAAKFGEAHYNRLVNTLYVPGDLNPDADLALIAEESGDNISEKFGKLYTRSSTQGKVKLLAYVADSIDKTDYKLGDFKNLYMKKEWCKSELDEGEDMRLRGPYDYVGEMDYDKELMEYYHQYSAAIANMLLVKLYHDEHQYSGSVESKKLQVAHQGILARTLTKILGFDVTQSLNLSRINKHKAIAGSYRLPNIYLQDSKV</sequence>
<protein>
    <submittedName>
        <fullName evidence="1">Uncharacterized protein</fullName>
    </submittedName>
</protein>
<keyword evidence="2" id="KW-1185">Reference proteome</keyword>
<gene>
    <name evidence="1" type="ORF">GCM10009332_15210</name>
</gene>
<organism evidence="1 2">
    <name type="scientific">Shewanella gelidii</name>
    <dbReference type="NCBI Taxonomy" id="1642821"/>
    <lineage>
        <taxon>Bacteria</taxon>
        <taxon>Pseudomonadati</taxon>
        <taxon>Pseudomonadota</taxon>
        <taxon>Gammaproteobacteria</taxon>
        <taxon>Alteromonadales</taxon>
        <taxon>Shewanellaceae</taxon>
        <taxon>Shewanella</taxon>
    </lineage>
</organism>
<comment type="caution">
    <text evidence="1">The sequence shown here is derived from an EMBL/GenBank/DDBJ whole genome shotgun (WGS) entry which is preliminary data.</text>
</comment>
<dbReference type="Proteomes" id="UP000613743">
    <property type="component" value="Unassembled WGS sequence"/>
</dbReference>
<proteinExistence type="predicted"/>
<reference evidence="1" key="2">
    <citation type="submission" date="2020-09" db="EMBL/GenBank/DDBJ databases">
        <authorList>
            <person name="Sun Q."/>
            <person name="Ohkuma M."/>
        </authorList>
    </citation>
    <scope>NUCLEOTIDE SEQUENCE</scope>
    <source>
        <strain evidence="1">JCM 30804</strain>
    </source>
</reference>
<dbReference type="AlphaFoldDB" id="A0A917JQM6"/>
<evidence type="ECO:0000313" key="2">
    <source>
        <dbReference type="Proteomes" id="UP000613743"/>
    </source>
</evidence>
<accession>A0A917JQM6</accession>
<evidence type="ECO:0000313" key="1">
    <source>
        <dbReference type="EMBL" id="GGI78769.1"/>
    </source>
</evidence>
<dbReference type="RefSeq" id="WP_188919500.1">
    <property type="nucleotide sequence ID" value="NZ_BMPZ01000003.1"/>
</dbReference>